<name>A0ABR9HY69_9PSEU</name>
<dbReference type="InterPro" id="IPR018490">
    <property type="entry name" value="cNMP-bd_dom_sf"/>
</dbReference>
<dbReference type="InterPro" id="IPR000595">
    <property type="entry name" value="cNMP-bd_dom"/>
</dbReference>
<dbReference type="EMBL" id="JADBEG010000001">
    <property type="protein sequence ID" value="MBE1495667.1"/>
    <property type="molecule type" value="Genomic_DNA"/>
</dbReference>
<dbReference type="Pfam" id="PF00027">
    <property type="entry name" value="cNMP_binding"/>
    <property type="match status" value="1"/>
</dbReference>
<dbReference type="Gene3D" id="2.60.120.10">
    <property type="entry name" value="Jelly Rolls"/>
    <property type="match status" value="1"/>
</dbReference>
<dbReference type="SUPFAM" id="SSF51206">
    <property type="entry name" value="cAMP-binding domain-like"/>
    <property type="match status" value="1"/>
</dbReference>
<dbReference type="SMART" id="SM00100">
    <property type="entry name" value="cNMP"/>
    <property type="match status" value="1"/>
</dbReference>
<reference evidence="2 3" key="1">
    <citation type="submission" date="2020-10" db="EMBL/GenBank/DDBJ databases">
        <title>Sequencing the genomes of 1000 actinobacteria strains.</title>
        <authorList>
            <person name="Klenk H.-P."/>
        </authorList>
    </citation>
    <scope>NUCLEOTIDE SEQUENCE [LARGE SCALE GENOMIC DNA]</scope>
    <source>
        <strain evidence="2 3">DSM 44653</strain>
    </source>
</reference>
<gene>
    <name evidence="2" type="ORF">H4696_002767</name>
</gene>
<evidence type="ECO:0000313" key="3">
    <source>
        <dbReference type="Proteomes" id="UP000631670"/>
    </source>
</evidence>
<dbReference type="Proteomes" id="UP000631670">
    <property type="component" value="Unassembled WGS sequence"/>
</dbReference>
<accession>A0ABR9HY69</accession>
<evidence type="ECO:0000313" key="2">
    <source>
        <dbReference type="EMBL" id="MBE1495667.1"/>
    </source>
</evidence>
<dbReference type="CDD" id="cd00038">
    <property type="entry name" value="CAP_ED"/>
    <property type="match status" value="1"/>
</dbReference>
<dbReference type="PROSITE" id="PS50042">
    <property type="entry name" value="CNMP_BINDING_3"/>
    <property type="match status" value="1"/>
</dbReference>
<proteinExistence type="predicted"/>
<protein>
    <submittedName>
        <fullName evidence="2">CRP-like cAMP-binding protein</fullName>
    </submittedName>
</protein>
<evidence type="ECO:0000259" key="1">
    <source>
        <dbReference type="PROSITE" id="PS50042"/>
    </source>
</evidence>
<dbReference type="InterPro" id="IPR050397">
    <property type="entry name" value="Env_Response_Regulators"/>
</dbReference>
<dbReference type="InterPro" id="IPR014710">
    <property type="entry name" value="RmlC-like_jellyroll"/>
</dbReference>
<dbReference type="PANTHER" id="PTHR24567:SF74">
    <property type="entry name" value="HTH-TYPE TRANSCRIPTIONAL REGULATOR ARCR"/>
    <property type="match status" value="1"/>
</dbReference>
<organism evidence="2 3">
    <name type="scientific">Amycolatopsis lexingtonensis</name>
    <dbReference type="NCBI Taxonomy" id="218822"/>
    <lineage>
        <taxon>Bacteria</taxon>
        <taxon>Bacillati</taxon>
        <taxon>Actinomycetota</taxon>
        <taxon>Actinomycetes</taxon>
        <taxon>Pseudonocardiales</taxon>
        <taxon>Pseudonocardiaceae</taxon>
        <taxon>Amycolatopsis</taxon>
    </lineage>
</organism>
<dbReference type="PANTHER" id="PTHR24567">
    <property type="entry name" value="CRP FAMILY TRANSCRIPTIONAL REGULATORY PROTEIN"/>
    <property type="match status" value="1"/>
</dbReference>
<dbReference type="RefSeq" id="WP_211299711.1">
    <property type="nucleotide sequence ID" value="NZ_JADBEG010000001.1"/>
</dbReference>
<feature type="domain" description="Cyclic nucleotide-binding" evidence="1">
    <location>
        <begin position="12"/>
        <end position="81"/>
    </location>
</feature>
<sequence length="153" mass="16810">MSAVDRFTALPPFSRLTPAETAQLTRATREVAFAAGERLCEEGRPADRLWVLESGRVEIVTTVPGRGDVVVQTLGAGELLGWSWLVPPYRWDFGARAVTTVTAAELDGNLLRALADEDPVFGYALTRAMAEVLAHRLRGTRARLLDLYRSGRD</sequence>
<comment type="caution">
    <text evidence="2">The sequence shown here is derived from an EMBL/GenBank/DDBJ whole genome shotgun (WGS) entry which is preliminary data.</text>
</comment>
<keyword evidence="3" id="KW-1185">Reference proteome</keyword>